<dbReference type="GO" id="GO:0009099">
    <property type="term" value="P:L-valine biosynthetic process"/>
    <property type="evidence" value="ECO:0007669"/>
    <property type="project" value="TreeGrafter"/>
</dbReference>
<evidence type="ECO:0000256" key="2">
    <source>
        <dbReference type="ARBA" id="ARBA00023052"/>
    </source>
</evidence>
<evidence type="ECO:0000256" key="1">
    <source>
        <dbReference type="ARBA" id="ARBA00007812"/>
    </source>
</evidence>
<dbReference type="Pfam" id="PF02775">
    <property type="entry name" value="TPP_enzyme_C"/>
    <property type="match status" value="1"/>
</dbReference>
<dbReference type="InterPro" id="IPR011766">
    <property type="entry name" value="TPP_enzyme_TPP-bd"/>
</dbReference>
<organism evidence="7">
    <name type="scientific">freshwater metagenome</name>
    <dbReference type="NCBI Taxonomy" id="449393"/>
    <lineage>
        <taxon>unclassified sequences</taxon>
        <taxon>metagenomes</taxon>
        <taxon>ecological metagenomes</taxon>
    </lineage>
</organism>
<proteinExistence type="inferred from homology"/>
<dbReference type="Pfam" id="PF02776">
    <property type="entry name" value="TPP_enzyme_N"/>
    <property type="match status" value="1"/>
</dbReference>
<feature type="domain" description="Thiamine pyrophosphate enzyme TPP-binding" evidence="5">
    <location>
        <begin position="433"/>
        <end position="573"/>
    </location>
</feature>
<comment type="similarity">
    <text evidence="1 3">Belongs to the TPP enzyme family.</text>
</comment>
<evidence type="ECO:0000256" key="3">
    <source>
        <dbReference type="RuleBase" id="RU362132"/>
    </source>
</evidence>
<dbReference type="SUPFAM" id="SSF52467">
    <property type="entry name" value="DHS-like NAD/FAD-binding domain"/>
    <property type="match status" value="1"/>
</dbReference>
<dbReference type="GO" id="GO:0000287">
    <property type="term" value="F:magnesium ion binding"/>
    <property type="evidence" value="ECO:0007669"/>
    <property type="project" value="InterPro"/>
</dbReference>
<dbReference type="Gene3D" id="3.40.50.1220">
    <property type="entry name" value="TPP-binding domain"/>
    <property type="match status" value="1"/>
</dbReference>
<dbReference type="GO" id="GO:0030976">
    <property type="term" value="F:thiamine pyrophosphate binding"/>
    <property type="evidence" value="ECO:0007669"/>
    <property type="project" value="InterPro"/>
</dbReference>
<dbReference type="GO" id="GO:0016823">
    <property type="term" value="F:hydrolase activity, acting on acid carbon-carbon bonds, in ketonic substances"/>
    <property type="evidence" value="ECO:0007669"/>
    <property type="project" value="InterPro"/>
</dbReference>
<dbReference type="GO" id="GO:0003984">
    <property type="term" value="F:acetolactate synthase activity"/>
    <property type="evidence" value="ECO:0007669"/>
    <property type="project" value="TreeGrafter"/>
</dbReference>
<dbReference type="Gene3D" id="3.40.50.970">
    <property type="match status" value="2"/>
</dbReference>
<keyword evidence="2 3" id="KW-0786">Thiamine pyrophosphate</keyword>
<dbReference type="InterPro" id="IPR012000">
    <property type="entry name" value="Thiamin_PyroP_enz_cen_dom"/>
</dbReference>
<accession>A0A6J6ZYY2</accession>
<name>A0A6J6ZYY2_9ZZZZ</name>
<dbReference type="GO" id="GO:0050660">
    <property type="term" value="F:flavin adenine dinucleotide binding"/>
    <property type="evidence" value="ECO:0007669"/>
    <property type="project" value="TreeGrafter"/>
</dbReference>
<sequence>MKSVGVDTRLTTSEAIVRYLIAQRIQVDGIEVPLFPGVFAIFGHGNVTSLGHSLEMHRDELPVWRGQSEEGMGLAAAAFAKAMRRQQVMVCTSSIGPGATNLVTAAAVGMANRLPMLIISGDTFVTRIPDPVLQQVEHFGSPSTTVNDAFRPVVRFWDRITHPAQVLTALPQVVSMLLDPGECGPAFLGLPQDVAATAHDYPESFFERKVRAIPRPRPDVDEVLAAVNLLKTAKHPVLIAGGGVHYSRAEAELATFALAHGIPVVETIAGKSSLLADHPCYVGPLGVTGADATNAFCAQADVIIAVGTRLQDFTTGSWTLFSPTARFISINAARFDAIKRVSVAVVGDARECLSGLTDGLSGWSAPDSWLQSGARSRVELQELVDSRAGADEIAPMSYAQVIAAVYAAATPDDYVLTAAGGLPGELNANWMSKGITTFDCDYGFSCMGYEISGAWGAAFARDKGEVFALVGDGSYLMLNSDIYASVLSGKKFILVVLDNAGYAVIERLQVGKGGRSYNNMLRDSRGDGSEVRVDFRAHAQAMGAWAVQAESVEELAAALVTARASARTSVIVVSARENDWTPGGAFWQVGVPESSELAEVRSAREQMDSGLSAQRSV</sequence>
<dbReference type="InterPro" id="IPR029061">
    <property type="entry name" value="THDP-binding"/>
</dbReference>
<feature type="domain" description="Thiamine pyrophosphate enzyme central" evidence="4">
    <location>
        <begin position="225"/>
        <end position="356"/>
    </location>
</feature>
<evidence type="ECO:0000259" key="6">
    <source>
        <dbReference type="Pfam" id="PF02776"/>
    </source>
</evidence>
<dbReference type="InterPro" id="IPR030817">
    <property type="entry name" value="Myo_inos_IolD"/>
</dbReference>
<dbReference type="InterPro" id="IPR029035">
    <property type="entry name" value="DHS-like_NAD/FAD-binding_dom"/>
</dbReference>
<dbReference type="NCBIfam" id="TIGR04377">
    <property type="entry name" value="myo_inos_iolD"/>
    <property type="match status" value="1"/>
</dbReference>
<dbReference type="EMBL" id="CAFABK010000014">
    <property type="protein sequence ID" value="CAB4825777.1"/>
    <property type="molecule type" value="Genomic_DNA"/>
</dbReference>
<gene>
    <name evidence="7" type="ORF">UFOPK3204_00484</name>
</gene>
<dbReference type="CDD" id="cd07035">
    <property type="entry name" value="TPP_PYR_POX_like"/>
    <property type="match status" value="1"/>
</dbReference>
<reference evidence="7" key="1">
    <citation type="submission" date="2020-05" db="EMBL/GenBank/DDBJ databases">
        <authorList>
            <person name="Chiriac C."/>
            <person name="Salcher M."/>
            <person name="Ghai R."/>
            <person name="Kavagutti S V."/>
        </authorList>
    </citation>
    <scope>NUCLEOTIDE SEQUENCE</scope>
</reference>
<dbReference type="PANTHER" id="PTHR18968:SF9">
    <property type="entry name" value="3D-(3,5_4)-TRIHYDROXYCYCLOHEXANE-1,2-DIONE HYDROLASE"/>
    <property type="match status" value="1"/>
</dbReference>
<dbReference type="InterPro" id="IPR012001">
    <property type="entry name" value="Thiamin_PyroP_enz_TPP-bd_dom"/>
</dbReference>
<dbReference type="Pfam" id="PF00205">
    <property type="entry name" value="TPP_enzyme_M"/>
    <property type="match status" value="1"/>
</dbReference>
<dbReference type="PANTHER" id="PTHR18968">
    <property type="entry name" value="THIAMINE PYROPHOSPHATE ENZYMES"/>
    <property type="match status" value="1"/>
</dbReference>
<protein>
    <submittedName>
        <fullName evidence="7">Unannotated protein</fullName>
    </submittedName>
</protein>
<evidence type="ECO:0000259" key="5">
    <source>
        <dbReference type="Pfam" id="PF02775"/>
    </source>
</evidence>
<dbReference type="GO" id="GO:0019310">
    <property type="term" value="P:inositol catabolic process"/>
    <property type="evidence" value="ECO:0007669"/>
    <property type="project" value="InterPro"/>
</dbReference>
<evidence type="ECO:0000313" key="7">
    <source>
        <dbReference type="EMBL" id="CAB4825777.1"/>
    </source>
</evidence>
<dbReference type="GO" id="GO:0005948">
    <property type="term" value="C:acetolactate synthase complex"/>
    <property type="evidence" value="ECO:0007669"/>
    <property type="project" value="TreeGrafter"/>
</dbReference>
<dbReference type="SUPFAM" id="SSF52518">
    <property type="entry name" value="Thiamin diphosphate-binding fold (THDP-binding)"/>
    <property type="match status" value="2"/>
</dbReference>
<evidence type="ECO:0000259" key="4">
    <source>
        <dbReference type="Pfam" id="PF00205"/>
    </source>
</evidence>
<dbReference type="AlphaFoldDB" id="A0A6J6ZYY2"/>
<dbReference type="InterPro" id="IPR045229">
    <property type="entry name" value="TPP_enz"/>
</dbReference>
<dbReference type="GO" id="GO:0009097">
    <property type="term" value="P:isoleucine biosynthetic process"/>
    <property type="evidence" value="ECO:0007669"/>
    <property type="project" value="TreeGrafter"/>
</dbReference>
<feature type="domain" description="Thiamine pyrophosphate enzyme N-terminal TPP-binding" evidence="6">
    <location>
        <begin position="48"/>
        <end position="134"/>
    </location>
</feature>